<dbReference type="GO" id="GO:0005874">
    <property type="term" value="C:microtubule"/>
    <property type="evidence" value="ECO:0007669"/>
    <property type="project" value="UniProtKB-KW"/>
</dbReference>
<keyword evidence="4" id="KW-0493">Microtubule</keyword>
<evidence type="ECO:0000256" key="1">
    <source>
        <dbReference type="ARBA" id="ARBA00022741"/>
    </source>
</evidence>
<accession>A0AAD2GZ15</accession>
<dbReference type="InterPro" id="IPR019821">
    <property type="entry name" value="Kinesin_motor_CS"/>
</dbReference>
<keyword evidence="1 3" id="KW-0547">Nucleotide-binding</keyword>
<organism evidence="6 7">
    <name type="scientific">Mycena citricolor</name>
    <dbReference type="NCBI Taxonomy" id="2018698"/>
    <lineage>
        <taxon>Eukaryota</taxon>
        <taxon>Fungi</taxon>
        <taxon>Dikarya</taxon>
        <taxon>Basidiomycota</taxon>
        <taxon>Agaricomycotina</taxon>
        <taxon>Agaricomycetes</taxon>
        <taxon>Agaricomycetidae</taxon>
        <taxon>Agaricales</taxon>
        <taxon>Marasmiineae</taxon>
        <taxon>Mycenaceae</taxon>
        <taxon>Mycena</taxon>
    </lineage>
</organism>
<dbReference type="Gene3D" id="3.40.850.10">
    <property type="entry name" value="Kinesin motor domain"/>
    <property type="match status" value="1"/>
</dbReference>
<dbReference type="InterPro" id="IPR027640">
    <property type="entry name" value="Kinesin-like_fam"/>
</dbReference>
<dbReference type="GO" id="GO:0005871">
    <property type="term" value="C:kinesin complex"/>
    <property type="evidence" value="ECO:0007669"/>
    <property type="project" value="TreeGrafter"/>
</dbReference>
<dbReference type="GO" id="GO:0003777">
    <property type="term" value="F:microtubule motor activity"/>
    <property type="evidence" value="ECO:0007669"/>
    <property type="project" value="InterPro"/>
</dbReference>
<dbReference type="AlphaFoldDB" id="A0AAD2GZ15"/>
<comment type="caution">
    <text evidence="6">The sequence shown here is derived from an EMBL/GenBank/DDBJ whole genome shotgun (WGS) entry which is preliminary data.</text>
</comment>
<keyword evidence="3 4" id="KW-0505">Motor protein</keyword>
<sequence length="558" mass="61337">MAAPALNIAHLQTLLDDWDKEQPQPQTHAAFGVPLEQVRCAPRDALKDVVVAFRTRPPLPNEAAEKFRAESEFCRGITAAGAQPGVFVAHVPSTKWNGVTLSHKTYNADLAFGSAVDNEEVYQRAVVANDVLSMALSGGVGCVLAYGQTGSGKTHTMEGLEHRIARDLFEEARVLGKRLAEAHAGEVPDEIFEFRVTFLELLGKRASDLLEVTTEDENAVRSEVAVREDTVGNVRPALVSTAVGSSEELENLINKALSHRRTSATLRNAKSSRSHAVLTISIKNVLLPFSAEGQLILVDLAGSERYEDSKEHDKQRMNEVRENNSSLMNLKECVRAKARMSADEGFVHVPWRTNKLTMLLKPIFDIESRQPSRAIIIAHVSPHIQDSIHSTNTLSYAAPFMTALPKAKGPAPYDVSDPRTWDHEQTVTWLTRQFAKPALASRLATWKVKEKAAILAGKKLKPLEPLASEDVDIGVDVLQICPVGSTANNVGALYAAEFVERCLQARTRPTVGGGQAAFSKMAIEVSGELSYLFMKAKTRTRNELMKTRKTWNAKEIYS</sequence>
<evidence type="ECO:0000256" key="2">
    <source>
        <dbReference type="ARBA" id="ARBA00022840"/>
    </source>
</evidence>
<keyword evidence="7" id="KW-1185">Reference proteome</keyword>
<dbReference type="InterPro" id="IPR027417">
    <property type="entry name" value="P-loop_NTPase"/>
</dbReference>
<dbReference type="InterPro" id="IPR001752">
    <property type="entry name" value="Kinesin_motor_dom"/>
</dbReference>
<dbReference type="Pfam" id="PF00225">
    <property type="entry name" value="Kinesin"/>
    <property type="match status" value="1"/>
</dbReference>
<dbReference type="PROSITE" id="PS50067">
    <property type="entry name" value="KINESIN_MOTOR_2"/>
    <property type="match status" value="1"/>
</dbReference>
<evidence type="ECO:0000313" key="6">
    <source>
        <dbReference type="EMBL" id="CAK5265912.1"/>
    </source>
</evidence>
<dbReference type="GO" id="GO:0016887">
    <property type="term" value="F:ATP hydrolysis activity"/>
    <property type="evidence" value="ECO:0007669"/>
    <property type="project" value="TreeGrafter"/>
</dbReference>
<feature type="binding site" evidence="3">
    <location>
        <begin position="147"/>
        <end position="154"/>
    </location>
    <ligand>
        <name>ATP</name>
        <dbReference type="ChEBI" id="CHEBI:30616"/>
    </ligand>
</feature>
<dbReference type="GO" id="GO:0008017">
    <property type="term" value="F:microtubule binding"/>
    <property type="evidence" value="ECO:0007669"/>
    <property type="project" value="InterPro"/>
</dbReference>
<dbReference type="SMART" id="SM00129">
    <property type="entry name" value="KISc"/>
    <property type="match status" value="1"/>
</dbReference>
<dbReference type="GO" id="GO:0007018">
    <property type="term" value="P:microtubule-based movement"/>
    <property type="evidence" value="ECO:0007669"/>
    <property type="project" value="InterPro"/>
</dbReference>
<dbReference type="InterPro" id="IPR036961">
    <property type="entry name" value="Kinesin_motor_dom_sf"/>
</dbReference>
<reference evidence="6" key="1">
    <citation type="submission" date="2023-11" db="EMBL/GenBank/DDBJ databases">
        <authorList>
            <person name="De Vega J J."/>
            <person name="De Vega J J."/>
        </authorList>
    </citation>
    <scope>NUCLEOTIDE SEQUENCE</scope>
</reference>
<dbReference type="SUPFAM" id="SSF52540">
    <property type="entry name" value="P-loop containing nucleoside triphosphate hydrolases"/>
    <property type="match status" value="1"/>
</dbReference>
<evidence type="ECO:0000256" key="4">
    <source>
        <dbReference type="RuleBase" id="RU000394"/>
    </source>
</evidence>
<dbReference type="PRINTS" id="PR00380">
    <property type="entry name" value="KINESINHEAVY"/>
</dbReference>
<proteinExistence type="inferred from homology"/>
<dbReference type="PANTHER" id="PTHR24115">
    <property type="entry name" value="KINESIN-RELATED"/>
    <property type="match status" value="1"/>
</dbReference>
<feature type="domain" description="Kinesin motor" evidence="5">
    <location>
        <begin position="48"/>
        <end position="403"/>
    </location>
</feature>
<dbReference type="GO" id="GO:0005524">
    <property type="term" value="F:ATP binding"/>
    <property type="evidence" value="ECO:0007669"/>
    <property type="project" value="UniProtKB-UniRule"/>
</dbReference>
<dbReference type="PROSITE" id="PS00411">
    <property type="entry name" value="KINESIN_MOTOR_1"/>
    <property type="match status" value="1"/>
</dbReference>
<keyword evidence="2 3" id="KW-0067">ATP-binding</keyword>
<evidence type="ECO:0000256" key="3">
    <source>
        <dbReference type="PROSITE-ProRule" id="PRU00283"/>
    </source>
</evidence>
<comment type="similarity">
    <text evidence="3 4">Belongs to the TRAFAC class myosin-kinesin ATPase superfamily. Kinesin family.</text>
</comment>
<evidence type="ECO:0000259" key="5">
    <source>
        <dbReference type="PROSITE" id="PS50067"/>
    </source>
</evidence>
<dbReference type="EMBL" id="CAVNYO010000103">
    <property type="protein sequence ID" value="CAK5265912.1"/>
    <property type="molecule type" value="Genomic_DNA"/>
</dbReference>
<gene>
    <name evidence="6" type="ORF">MYCIT1_LOCUS7293</name>
</gene>
<dbReference type="Proteomes" id="UP001295794">
    <property type="component" value="Unassembled WGS sequence"/>
</dbReference>
<name>A0AAD2GZ15_9AGAR</name>
<protein>
    <recommendedName>
        <fullName evidence="4">Kinesin-like protein</fullName>
    </recommendedName>
</protein>
<evidence type="ECO:0000313" key="7">
    <source>
        <dbReference type="Proteomes" id="UP001295794"/>
    </source>
</evidence>